<dbReference type="InterPro" id="IPR036291">
    <property type="entry name" value="NAD(P)-bd_dom_sf"/>
</dbReference>
<evidence type="ECO:0000256" key="1">
    <source>
        <dbReference type="ARBA" id="ARBA00023002"/>
    </source>
</evidence>
<dbReference type="GO" id="GO:0051287">
    <property type="term" value="F:NAD binding"/>
    <property type="evidence" value="ECO:0007669"/>
    <property type="project" value="InterPro"/>
</dbReference>
<dbReference type="SUPFAM" id="SSF51735">
    <property type="entry name" value="NAD(P)-binding Rossmann-fold domains"/>
    <property type="match status" value="1"/>
</dbReference>
<dbReference type="GO" id="GO:0046168">
    <property type="term" value="P:glycerol-3-phosphate catabolic process"/>
    <property type="evidence" value="ECO:0007669"/>
    <property type="project" value="InterPro"/>
</dbReference>
<dbReference type="InterPro" id="IPR003421">
    <property type="entry name" value="Opine_DH"/>
</dbReference>
<dbReference type="InterPro" id="IPR008927">
    <property type="entry name" value="6-PGluconate_DH-like_C_sf"/>
</dbReference>
<reference evidence="4 5" key="1">
    <citation type="submission" date="2018-12" db="EMBL/GenBank/DDBJ databases">
        <title>The genome sequences of Variovorax guangxiensis DSM 27352.</title>
        <authorList>
            <person name="Gao J."/>
            <person name="Sun J."/>
        </authorList>
    </citation>
    <scope>NUCLEOTIDE SEQUENCE [LARGE SCALE GENOMIC DNA]</scope>
    <source>
        <strain evidence="4 5">DSM 27352</strain>
    </source>
</reference>
<dbReference type="Gene3D" id="3.40.50.720">
    <property type="entry name" value="NAD(P)-binding Rossmann-like Domain"/>
    <property type="match status" value="1"/>
</dbReference>
<feature type="domain" description="Opine dehydrogenase" evidence="3">
    <location>
        <begin position="190"/>
        <end position="331"/>
    </location>
</feature>
<organism evidence="4 5">
    <name type="scientific">Variovorax guangxiensis</name>
    <dbReference type="NCBI Taxonomy" id="1775474"/>
    <lineage>
        <taxon>Bacteria</taxon>
        <taxon>Pseudomonadati</taxon>
        <taxon>Pseudomonadota</taxon>
        <taxon>Betaproteobacteria</taxon>
        <taxon>Burkholderiales</taxon>
        <taxon>Comamonadaceae</taxon>
        <taxon>Variovorax</taxon>
    </lineage>
</organism>
<accession>A0A433MJI6</accession>
<evidence type="ECO:0000259" key="3">
    <source>
        <dbReference type="Pfam" id="PF02317"/>
    </source>
</evidence>
<keyword evidence="1" id="KW-0560">Oxidoreductase</keyword>
<evidence type="ECO:0000313" key="5">
    <source>
        <dbReference type="Proteomes" id="UP000281118"/>
    </source>
</evidence>
<dbReference type="Proteomes" id="UP000281118">
    <property type="component" value="Unassembled WGS sequence"/>
</dbReference>
<sequence length="361" mass="37588">MTEAAAGKKYRVGIAGAGAIALANAAWLRRAGHGVTIWSPGGRGADALRTQPLEAGGIESFSVNVEVADDAAGLCAASDVLLIALPVNGHRRVMDALLPFMRDGQAVIVSSMASLSSLYLHEAAVRAGLQRLTVASFGTTVLTARRESGTQVRVMTRRKAVGVSALPAGRVDEAVALCTELFGEGFSAQGSALASALGNVNPQSHGPLAVFNWTRIERAENWPQYHCMTPGVSRAIEALDAERRAVAAAFGIELGPIEAHFARSFGTTAEKLADIAAELHAKRGGPPGPTQTDTRYLSEDMPYGLAFVEALGAIAGVPTPATRTIVDAASLVNGIDYRRENDLVGPLGLAGETVASLLSRL</sequence>
<dbReference type="SUPFAM" id="SSF48179">
    <property type="entry name" value="6-phosphogluconate dehydrogenase C-terminal domain-like"/>
    <property type="match status" value="1"/>
</dbReference>
<dbReference type="InterPro" id="IPR051729">
    <property type="entry name" value="Opine/Lysopine_DH"/>
</dbReference>
<name>A0A433MJI6_9BURK</name>
<dbReference type="RefSeq" id="WP_126022234.1">
    <property type="nucleotide sequence ID" value="NZ_RXFT01000005.1"/>
</dbReference>
<feature type="domain" description="Glycerol-3-phosphate dehydrogenase NAD-dependent N-terminal" evidence="2">
    <location>
        <begin position="12"/>
        <end position="109"/>
    </location>
</feature>
<protein>
    <submittedName>
        <fullName evidence="4">NAD/NADP octopine/nopaline dehydrogenase</fullName>
    </submittedName>
</protein>
<dbReference type="GO" id="GO:0016616">
    <property type="term" value="F:oxidoreductase activity, acting on the CH-OH group of donors, NAD or NADP as acceptor"/>
    <property type="evidence" value="ECO:0007669"/>
    <property type="project" value="InterPro"/>
</dbReference>
<gene>
    <name evidence="4" type="ORF">EJP67_13515</name>
</gene>
<proteinExistence type="predicted"/>
<dbReference type="InterPro" id="IPR011128">
    <property type="entry name" value="G3P_DH_NAD-dep_N"/>
</dbReference>
<dbReference type="AlphaFoldDB" id="A0A433MJI6"/>
<dbReference type="EMBL" id="RXFT01000005">
    <property type="protein sequence ID" value="RUR68076.1"/>
    <property type="molecule type" value="Genomic_DNA"/>
</dbReference>
<comment type="caution">
    <text evidence="4">The sequence shown here is derived from an EMBL/GenBank/DDBJ whole genome shotgun (WGS) entry which is preliminary data.</text>
</comment>
<dbReference type="PANTHER" id="PTHR38015">
    <property type="entry name" value="BLR6086 PROTEIN"/>
    <property type="match status" value="1"/>
</dbReference>
<dbReference type="Pfam" id="PF02317">
    <property type="entry name" value="Octopine_DH"/>
    <property type="match status" value="1"/>
</dbReference>
<dbReference type="InterPro" id="IPR013328">
    <property type="entry name" value="6PGD_dom2"/>
</dbReference>
<evidence type="ECO:0000313" key="4">
    <source>
        <dbReference type="EMBL" id="RUR68076.1"/>
    </source>
</evidence>
<dbReference type="PANTHER" id="PTHR38015:SF1">
    <property type="entry name" value="OPINE DEHYDROGENASE DOMAIN-CONTAINING PROTEIN"/>
    <property type="match status" value="1"/>
</dbReference>
<dbReference type="Pfam" id="PF01210">
    <property type="entry name" value="NAD_Gly3P_dh_N"/>
    <property type="match status" value="1"/>
</dbReference>
<evidence type="ECO:0000259" key="2">
    <source>
        <dbReference type="Pfam" id="PF01210"/>
    </source>
</evidence>
<dbReference type="OrthoDB" id="1073746at2"/>
<dbReference type="Gene3D" id="1.10.1040.10">
    <property type="entry name" value="N-(1-d-carboxylethyl)-l-norvaline Dehydrogenase, domain 2"/>
    <property type="match status" value="1"/>
</dbReference>